<proteinExistence type="predicted"/>
<reference evidence="2 3" key="1">
    <citation type="submission" date="2021-01" db="EMBL/GenBank/DDBJ databases">
        <title>Genomic Encyclopedia of Type Strains, Phase IV (KMG-IV): sequencing the most valuable type-strain genomes for metagenomic binning, comparative biology and taxonomic classification.</title>
        <authorList>
            <person name="Goeker M."/>
        </authorList>
    </citation>
    <scope>NUCLEOTIDE SEQUENCE [LARGE SCALE GENOMIC DNA]</scope>
    <source>
        <strain evidence="2 3">DSM 104297</strain>
    </source>
</reference>
<feature type="domain" description="RQC" evidence="1">
    <location>
        <begin position="427"/>
        <end position="514"/>
    </location>
</feature>
<sequence length="518" mass="60865">MAVPKKLLIDIESYPSLTFLPLGRKNKSVRSLANDHTKGVLTRLNKAVEVALSEYVEDDIQLLQAFLYDETKGGLPVPITKQEEVYPYLWKADAFLWRTFSEQKGIPIHSNEFYTNSFVTMTKEQLETYIKQVIKSYMFCARIHDTTRRDWLGHVNKRFHEHPIVALYHKNRDDIVAIEAAKTSPLLFLMKNPDQIAFWRSRIEIIMRPFRSMSLNVFEQGLFACPHEMTIDLNENEETMRILCDKCGVEMTYHVADDIVTLKDDYNVILTSKRLHTTRRQFTDIMKDNPHVVDKLYLLQEWKQILAKQQPLLTQLKDIYSEINDYMIHSRSTMDDPFLHFLFKVKRSSIPDWPSESMSLPWFAEWHLDDISMMNELYTFNVYLQEEKLIKKLHESVKEATDTLEETKQAFFTNSLKVGRIDFSPVDLHSLLQLVKEIGATETQQTYIAILSGQLSSTLRRKQYDQLTAYSMLKQMKQKYLLNLFSQLQEWQLIQKERVGFSLTTKGQRTLQLLAHHE</sequence>
<protein>
    <recommendedName>
        <fullName evidence="1">RQC domain-containing protein</fullName>
    </recommendedName>
</protein>
<gene>
    <name evidence="2" type="ORF">JOC83_002307</name>
</gene>
<comment type="caution">
    <text evidence="2">The sequence shown here is derived from an EMBL/GenBank/DDBJ whole genome shotgun (WGS) entry which is preliminary data.</text>
</comment>
<dbReference type="InterPro" id="IPR036390">
    <property type="entry name" value="WH_DNA-bd_sf"/>
</dbReference>
<dbReference type="Gene3D" id="1.10.10.10">
    <property type="entry name" value="Winged helix-like DNA-binding domain superfamily/Winged helix DNA-binding domain"/>
    <property type="match status" value="1"/>
</dbReference>
<dbReference type="RefSeq" id="WP_205187346.1">
    <property type="nucleotide sequence ID" value="NZ_JAFBFC010000004.1"/>
</dbReference>
<dbReference type="Pfam" id="PF09382">
    <property type="entry name" value="RQC"/>
    <property type="match status" value="1"/>
</dbReference>
<dbReference type="NCBIfam" id="NF041108">
    <property type="entry name" value="RQC_minor_2"/>
    <property type="match status" value="1"/>
</dbReference>
<evidence type="ECO:0000313" key="2">
    <source>
        <dbReference type="EMBL" id="MBM7703458.1"/>
    </source>
</evidence>
<dbReference type="InterPro" id="IPR018982">
    <property type="entry name" value="RQC_domain"/>
</dbReference>
<dbReference type="InterPro" id="IPR036388">
    <property type="entry name" value="WH-like_DNA-bd_sf"/>
</dbReference>
<accession>A0ABS2QW85</accession>
<evidence type="ECO:0000259" key="1">
    <source>
        <dbReference type="Pfam" id="PF09382"/>
    </source>
</evidence>
<organism evidence="2 3">
    <name type="scientific">Priestia iocasae</name>
    <dbReference type="NCBI Taxonomy" id="2291674"/>
    <lineage>
        <taxon>Bacteria</taxon>
        <taxon>Bacillati</taxon>
        <taxon>Bacillota</taxon>
        <taxon>Bacilli</taxon>
        <taxon>Bacillales</taxon>
        <taxon>Bacillaceae</taxon>
        <taxon>Priestia</taxon>
    </lineage>
</organism>
<name>A0ABS2QW85_9BACI</name>
<evidence type="ECO:0000313" key="3">
    <source>
        <dbReference type="Proteomes" id="UP000809829"/>
    </source>
</evidence>
<dbReference type="SUPFAM" id="SSF46785">
    <property type="entry name" value="Winged helix' DNA-binding domain"/>
    <property type="match status" value="1"/>
</dbReference>
<dbReference type="EMBL" id="JAFBFC010000004">
    <property type="protein sequence ID" value="MBM7703458.1"/>
    <property type="molecule type" value="Genomic_DNA"/>
</dbReference>
<dbReference type="Proteomes" id="UP000809829">
    <property type="component" value="Unassembled WGS sequence"/>
</dbReference>
<keyword evidence="3" id="KW-1185">Reference proteome</keyword>